<feature type="domain" description="HNH nuclease" evidence="2">
    <location>
        <begin position="266"/>
        <end position="318"/>
    </location>
</feature>
<comment type="caution">
    <text evidence="3">The sequence shown here is derived from an EMBL/GenBank/DDBJ whole genome shotgun (WGS) entry which is preliminary data.</text>
</comment>
<name>A0A177IEU8_9CORY</name>
<evidence type="ECO:0000313" key="4">
    <source>
        <dbReference type="Proteomes" id="UP000076947"/>
    </source>
</evidence>
<accession>A0A177IEU8</accession>
<keyword evidence="3" id="KW-0378">Hydrolase</keyword>
<organism evidence="3 4">
    <name type="scientific">Corynebacterium stationis</name>
    <dbReference type="NCBI Taxonomy" id="1705"/>
    <lineage>
        <taxon>Bacteria</taxon>
        <taxon>Bacillati</taxon>
        <taxon>Actinomycetota</taxon>
        <taxon>Actinomycetes</taxon>
        <taxon>Mycobacteriales</taxon>
        <taxon>Corynebacteriaceae</taxon>
        <taxon>Corynebacterium</taxon>
    </lineage>
</organism>
<dbReference type="EMBL" id="LSTQ01000022">
    <property type="protein sequence ID" value="OAH27264.1"/>
    <property type="molecule type" value="Genomic_DNA"/>
</dbReference>
<evidence type="ECO:0000259" key="2">
    <source>
        <dbReference type="SMART" id="SM00507"/>
    </source>
</evidence>
<dbReference type="GO" id="GO:0008270">
    <property type="term" value="F:zinc ion binding"/>
    <property type="evidence" value="ECO:0007669"/>
    <property type="project" value="InterPro"/>
</dbReference>
<sequence>MDKYEEFMALTSQAIAILKDMSKRSPYDMASDGMARKTAKNFTTLADVLFGPTDSPRLQRESVALAEERGLSLEYLEMVEKHAKKLKKRGAAWKLRAELIAFEGTFEEVEAYAKKRVMEEGGDKPKQRGVRIGRVIDGLRTISITDTQRRITDLEKTLDAAIKDDDQPRSEALLEPFWDLVEGTGTGLIKPEYRTVIAIGLDDFAKVSCGKGEDVIVALSDGTTMTGAEFINAAMAGSLGDKLYVGLFHPTAGPVNLYEARFASDKLRTLAMAENLVCPWPDCNVPADRCQVHHIDAHKNGGHTKPSNLTMLCKYHNGVNDDGDPGNPGSPKRKNKRGNGKPSPGKPKRGRMRRHRGKVRLHTPGGKLVGNTHHVSSMGAMDLI</sequence>
<feature type="compositionally biased region" description="Low complexity" evidence="1">
    <location>
        <begin position="317"/>
        <end position="330"/>
    </location>
</feature>
<keyword evidence="3" id="KW-0540">Nuclease</keyword>
<keyword evidence="4" id="KW-1185">Reference proteome</keyword>
<evidence type="ECO:0000256" key="1">
    <source>
        <dbReference type="SAM" id="MobiDB-lite"/>
    </source>
</evidence>
<dbReference type="GO" id="GO:0003676">
    <property type="term" value="F:nucleic acid binding"/>
    <property type="evidence" value="ECO:0007669"/>
    <property type="project" value="InterPro"/>
</dbReference>
<feature type="compositionally biased region" description="Basic residues" evidence="1">
    <location>
        <begin position="346"/>
        <end position="361"/>
    </location>
</feature>
<reference evidence="4" key="1">
    <citation type="submission" date="2016-02" db="EMBL/GenBank/DDBJ databases">
        <authorList>
            <person name="Kaur G."/>
            <person name="Nair G.R."/>
            <person name="Mayilraj S."/>
        </authorList>
    </citation>
    <scope>NUCLEOTIDE SEQUENCE [LARGE SCALE GENOMIC DNA]</scope>
    <source>
        <strain evidence="4">GA-15</strain>
    </source>
</reference>
<dbReference type="InterPro" id="IPR002711">
    <property type="entry name" value="HNH"/>
</dbReference>
<dbReference type="STRING" id="1705.CA21670_10230"/>
<proteinExistence type="predicted"/>
<protein>
    <submittedName>
        <fullName evidence="3">HNH endonuclease</fullName>
    </submittedName>
</protein>
<dbReference type="GO" id="GO:0004519">
    <property type="term" value="F:endonuclease activity"/>
    <property type="evidence" value="ECO:0007669"/>
    <property type="project" value="UniProtKB-KW"/>
</dbReference>
<gene>
    <name evidence="3" type="ORF">AYJ05_05215</name>
</gene>
<dbReference type="RefSeq" id="WP_066839835.1">
    <property type="nucleotide sequence ID" value="NZ_LSTQ01000022.1"/>
</dbReference>
<dbReference type="Gene3D" id="1.10.30.50">
    <property type="match status" value="1"/>
</dbReference>
<dbReference type="CDD" id="cd00085">
    <property type="entry name" value="HNHc"/>
    <property type="match status" value="1"/>
</dbReference>
<keyword evidence="3" id="KW-0255">Endonuclease</keyword>
<dbReference type="Pfam" id="PF01844">
    <property type="entry name" value="HNH"/>
    <property type="match status" value="1"/>
</dbReference>
<dbReference type="AlphaFoldDB" id="A0A177IEU8"/>
<evidence type="ECO:0000313" key="3">
    <source>
        <dbReference type="EMBL" id="OAH27264.1"/>
    </source>
</evidence>
<dbReference type="Proteomes" id="UP000076947">
    <property type="component" value="Unassembled WGS sequence"/>
</dbReference>
<dbReference type="InterPro" id="IPR003615">
    <property type="entry name" value="HNH_nuc"/>
</dbReference>
<feature type="region of interest" description="Disordered" evidence="1">
    <location>
        <begin position="315"/>
        <end position="384"/>
    </location>
</feature>
<dbReference type="SMART" id="SM00507">
    <property type="entry name" value="HNHc"/>
    <property type="match status" value="1"/>
</dbReference>